<dbReference type="Pfam" id="PF03374">
    <property type="entry name" value="ANT"/>
    <property type="match status" value="1"/>
</dbReference>
<dbReference type="AlphaFoldDB" id="A0AA92TJI1"/>
<evidence type="ECO:0000313" key="3">
    <source>
        <dbReference type="EMBL" id="RGS45154.1"/>
    </source>
</evidence>
<dbReference type="GO" id="GO:0003677">
    <property type="term" value="F:DNA binding"/>
    <property type="evidence" value="ECO:0007669"/>
    <property type="project" value="InterPro"/>
</dbReference>
<sequence>MEKKYKTKKEEMKNEKTAGNAVVFENPEFGKIRTLTDEDGEPLFCAKDVCDTLGYKRARCAVYQLVNQHDAVKHSIRVTTGIKKDGSEAKRWCQLLFVNESGFYALVLGSKLPTAVKFKNWVTSEVLPQIRKTGGYIPVKQGESDEETIRHAEEILRATLKEKENLLKNQQVQIDQQKKLIGEQDTEIRRLNGVVDEQVVCIAKNGENIIQLENQVDHLLPKALYTDNVLNSVSCYTTTQIAKELGITAQELNRQLCALHIQYYQSGQYLLYADYAHMGLAKSRTRYSTLPDPHCDGAQEKLGTAYTHTYLVWTERGRKFIHLKVKSKKSLAGGKLARALFTLF</sequence>
<proteinExistence type="predicted"/>
<evidence type="ECO:0000259" key="2">
    <source>
        <dbReference type="PROSITE" id="PS51750"/>
    </source>
</evidence>
<gene>
    <name evidence="3" type="ORF">DWX90_14445</name>
</gene>
<dbReference type="PANTHER" id="PTHR36180">
    <property type="entry name" value="DNA-BINDING PROTEIN-RELATED-RELATED"/>
    <property type="match status" value="1"/>
</dbReference>
<feature type="domain" description="Bro-N" evidence="2">
    <location>
        <begin position="11"/>
        <end position="134"/>
    </location>
</feature>
<protein>
    <submittedName>
        <fullName evidence="3">Toxin Bro</fullName>
    </submittedName>
</protein>
<accession>A0AA92TJI1</accession>
<comment type="caution">
    <text evidence="3">The sequence shown here is derived from an EMBL/GenBank/DDBJ whole genome shotgun (WGS) entry which is preliminary data.</text>
</comment>
<dbReference type="InterPro" id="IPR005039">
    <property type="entry name" value="Ant_C"/>
</dbReference>
<feature type="coiled-coil region" evidence="1">
    <location>
        <begin position="149"/>
        <end position="180"/>
    </location>
</feature>
<dbReference type="Pfam" id="PF02498">
    <property type="entry name" value="Bro-N"/>
    <property type="match status" value="1"/>
</dbReference>
<dbReference type="SMART" id="SM01040">
    <property type="entry name" value="Bro-N"/>
    <property type="match status" value="1"/>
</dbReference>
<reference evidence="3 4" key="1">
    <citation type="submission" date="2018-08" db="EMBL/GenBank/DDBJ databases">
        <title>A genome reference for cultivated species of the human gut microbiota.</title>
        <authorList>
            <person name="Zou Y."/>
            <person name="Xue W."/>
            <person name="Luo G."/>
        </authorList>
    </citation>
    <scope>NUCLEOTIDE SEQUENCE [LARGE SCALE GENOMIC DNA]</scope>
    <source>
        <strain evidence="3 4">AF22-1</strain>
    </source>
</reference>
<evidence type="ECO:0000313" key="4">
    <source>
        <dbReference type="Proteomes" id="UP000286113"/>
    </source>
</evidence>
<dbReference type="Proteomes" id="UP000286113">
    <property type="component" value="Unassembled WGS sequence"/>
</dbReference>
<dbReference type="InterPro" id="IPR003497">
    <property type="entry name" value="BRO_N_domain"/>
</dbReference>
<organism evidence="3 4">
    <name type="scientific">Segatella copri</name>
    <dbReference type="NCBI Taxonomy" id="165179"/>
    <lineage>
        <taxon>Bacteria</taxon>
        <taxon>Pseudomonadati</taxon>
        <taxon>Bacteroidota</taxon>
        <taxon>Bacteroidia</taxon>
        <taxon>Bacteroidales</taxon>
        <taxon>Prevotellaceae</taxon>
        <taxon>Segatella</taxon>
    </lineage>
</organism>
<name>A0AA92TJI1_9BACT</name>
<dbReference type="PROSITE" id="PS51750">
    <property type="entry name" value="BRO_N"/>
    <property type="match status" value="1"/>
</dbReference>
<keyword evidence="1" id="KW-0175">Coiled coil</keyword>
<dbReference type="EMBL" id="QRVN01000041">
    <property type="protein sequence ID" value="RGS45154.1"/>
    <property type="molecule type" value="Genomic_DNA"/>
</dbReference>
<dbReference type="PANTHER" id="PTHR36180:SF2">
    <property type="entry name" value="BRO FAMILY PROTEIN"/>
    <property type="match status" value="1"/>
</dbReference>
<evidence type="ECO:0000256" key="1">
    <source>
        <dbReference type="SAM" id="Coils"/>
    </source>
</evidence>